<feature type="transmembrane region" description="Helical" evidence="13">
    <location>
        <begin position="1366"/>
        <end position="1390"/>
    </location>
</feature>
<dbReference type="SUPFAM" id="SSF81321">
    <property type="entry name" value="Family A G protein-coupled receptor-like"/>
    <property type="match status" value="4"/>
</dbReference>
<dbReference type="PRINTS" id="PR00237">
    <property type="entry name" value="GPCRRHODOPSN"/>
</dbReference>
<feature type="transmembrane region" description="Helical" evidence="13">
    <location>
        <begin position="1438"/>
        <end position="1460"/>
    </location>
</feature>
<dbReference type="PROSITE" id="PS50262">
    <property type="entry name" value="G_PROTEIN_RECEP_F1_2"/>
    <property type="match status" value="3"/>
</dbReference>
<dbReference type="EMBL" id="JAGFMF010011658">
    <property type="protein sequence ID" value="KAG8517495.1"/>
    <property type="molecule type" value="Genomic_DNA"/>
</dbReference>
<dbReference type="GO" id="GO:0005886">
    <property type="term" value="C:plasma membrane"/>
    <property type="evidence" value="ECO:0007669"/>
    <property type="project" value="UniProtKB-SubCell"/>
</dbReference>
<dbReference type="Pfam" id="PF13853">
    <property type="entry name" value="7tm_4"/>
    <property type="match status" value="4"/>
</dbReference>
<dbReference type="PANTHER" id="PTHR26452">
    <property type="entry name" value="OLFACTORY RECEPTOR"/>
    <property type="match status" value="1"/>
</dbReference>
<feature type="region of interest" description="Disordered" evidence="12">
    <location>
        <begin position="2420"/>
        <end position="2458"/>
    </location>
</feature>
<feature type="region of interest" description="Disordered" evidence="12">
    <location>
        <begin position="2031"/>
        <end position="2093"/>
    </location>
</feature>
<feature type="non-terminal residue" evidence="15">
    <location>
        <position position="1"/>
    </location>
</feature>
<evidence type="ECO:0000256" key="1">
    <source>
        <dbReference type="ARBA" id="ARBA00003929"/>
    </source>
</evidence>
<keyword evidence="3" id="KW-1003">Cell membrane</keyword>
<feature type="transmembrane region" description="Helical" evidence="13">
    <location>
        <begin position="1067"/>
        <end position="1089"/>
    </location>
</feature>
<feature type="compositionally biased region" description="Polar residues" evidence="12">
    <location>
        <begin position="391"/>
        <end position="402"/>
    </location>
</feature>
<feature type="transmembrane region" description="Helical" evidence="13">
    <location>
        <begin position="1507"/>
        <end position="1526"/>
    </location>
</feature>
<dbReference type="InterPro" id="IPR017452">
    <property type="entry name" value="GPCR_Rhodpsn_7TM"/>
</dbReference>
<feature type="transmembrane region" description="Helical" evidence="13">
    <location>
        <begin position="625"/>
        <end position="646"/>
    </location>
</feature>
<dbReference type="PROSITE" id="PS00237">
    <property type="entry name" value="G_PROTEIN_RECEP_F1_1"/>
    <property type="match status" value="2"/>
</dbReference>
<name>A0A8J6AHS5_GALPY</name>
<comment type="function">
    <text evidence="1">Putative odorant or sperm cell receptor.</text>
</comment>
<dbReference type="GO" id="GO:0004930">
    <property type="term" value="F:G protein-coupled receptor activity"/>
    <property type="evidence" value="ECO:0007669"/>
    <property type="project" value="UniProtKB-KW"/>
</dbReference>
<feature type="transmembrane region" description="Helical" evidence="13">
    <location>
        <begin position="768"/>
        <end position="790"/>
    </location>
</feature>
<feature type="region of interest" description="Disordered" evidence="12">
    <location>
        <begin position="270"/>
        <end position="416"/>
    </location>
</feature>
<comment type="similarity">
    <text evidence="11">Belongs to the G-protein coupled receptor 1 family.</text>
</comment>
<feature type="compositionally biased region" description="Gly residues" evidence="12">
    <location>
        <begin position="449"/>
        <end position="464"/>
    </location>
</feature>
<feature type="compositionally biased region" description="Low complexity" evidence="12">
    <location>
        <begin position="331"/>
        <end position="346"/>
    </location>
</feature>
<gene>
    <name evidence="15" type="ORF">J0S82_009730</name>
</gene>
<feature type="transmembrane region" description="Helical" evidence="13">
    <location>
        <begin position="1004"/>
        <end position="1031"/>
    </location>
</feature>
<feature type="transmembrane region" description="Helical" evidence="13">
    <location>
        <begin position="1258"/>
        <end position="1282"/>
    </location>
</feature>
<feature type="domain" description="G-protein coupled receptors family 1 profile" evidence="14">
    <location>
        <begin position="605"/>
        <end position="854"/>
    </location>
</feature>
<feature type="transmembrane region" description="Helical" evidence="13">
    <location>
        <begin position="892"/>
        <end position="913"/>
    </location>
</feature>
<feature type="domain" description="G-protein coupled receptors family 1 profile" evidence="14">
    <location>
        <begin position="904"/>
        <end position="1153"/>
    </location>
</feature>
<feature type="transmembrane region" description="Helical" evidence="13">
    <location>
        <begin position="1472"/>
        <end position="1495"/>
    </location>
</feature>
<keyword evidence="5" id="KW-0552">Olfaction</keyword>
<evidence type="ECO:0000256" key="5">
    <source>
        <dbReference type="ARBA" id="ARBA00022725"/>
    </source>
</evidence>
<dbReference type="PRINTS" id="PR00245">
    <property type="entry name" value="OLFACTORYR"/>
</dbReference>
<keyword evidence="9 11" id="KW-0675">Receptor</keyword>
<feature type="transmembrane region" description="Helical" evidence="13">
    <location>
        <begin position="837"/>
        <end position="856"/>
    </location>
</feature>
<feature type="transmembrane region" description="Helical" evidence="13">
    <location>
        <begin position="705"/>
        <end position="723"/>
    </location>
</feature>
<evidence type="ECO:0000256" key="9">
    <source>
        <dbReference type="ARBA" id="ARBA00023170"/>
    </source>
</evidence>
<feature type="compositionally biased region" description="Basic and acidic residues" evidence="12">
    <location>
        <begin position="465"/>
        <end position="474"/>
    </location>
</feature>
<feature type="transmembrane region" description="Helical" evidence="13">
    <location>
        <begin position="1331"/>
        <end position="1354"/>
    </location>
</feature>
<keyword evidence="5" id="KW-0716">Sensory transduction</keyword>
<keyword evidence="6 13" id="KW-1133">Transmembrane helix</keyword>
<evidence type="ECO:0000256" key="13">
    <source>
        <dbReference type="SAM" id="Phobius"/>
    </source>
</evidence>
<feature type="region of interest" description="Disordered" evidence="12">
    <location>
        <begin position="2360"/>
        <end position="2379"/>
    </location>
</feature>
<evidence type="ECO:0000256" key="10">
    <source>
        <dbReference type="ARBA" id="ARBA00023224"/>
    </source>
</evidence>
<feature type="transmembrane region" description="Helical" evidence="13">
    <location>
        <begin position="802"/>
        <end position="825"/>
    </location>
</feature>
<feature type="region of interest" description="Disordered" evidence="12">
    <location>
        <begin position="2527"/>
        <end position="2551"/>
    </location>
</feature>
<keyword evidence="16" id="KW-1185">Reference proteome</keyword>
<feature type="compositionally biased region" description="Basic and acidic residues" evidence="12">
    <location>
        <begin position="2445"/>
        <end position="2458"/>
    </location>
</feature>
<keyword evidence="4 11" id="KW-0812">Transmembrane</keyword>
<proteinExistence type="inferred from homology"/>
<feature type="transmembrane region" description="Helical" evidence="13">
    <location>
        <begin position="666"/>
        <end position="685"/>
    </location>
</feature>
<feature type="transmembrane region" description="Helical" evidence="13">
    <location>
        <begin position="1533"/>
        <end position="1552"/>
    </location>
</feature>
<feature type="domain" description="G-protein coupled receptors family 1 profile" evidence="14">
    <location>
        <begin position="1274"/>
        <end position="1524"/>
    </location>
</feature>
<dbReference type="CDD" id="cd15232">
    <property type="entry name" value="7tmA_OR13-like"/>
    <property type="match status" value="3"/>
</dbReference>
<evidence type="ECO:0000256" key="2">
    <source>
        <dbReference type="ARBA" id="ARBA00004651"/>
    </source>
</evidence>
<reference evidence="15" key="1">
    <citation type="journal article" date="2021" name="Evol. Appl.">
        <title>The genome of the Pyrenean desman and the effects of bottlenecks and inbreeding on the genomic landscape of an endangered species.</title>
        <authorList>
            <person name="Escoda L."/>
            <person name="Castresana J."/>
        </authorList>
    </citation>
    <scope>NUCLEOTIDE SEQUENCE</scope>
    <source>
        <strain evidence="15">IBE-C5619</strain>
    </source>
</reference>
<feature type="transmembrane region" description="Helical" evidence="13">
    <location>
        <begin position="962"/>
        <end position="983"/>
    </location>
</feature>
<feature type="transmembrane region" description="Helical" evidence="13">
    <location>
        <begin position="925"/>
        <end position="950"/>
    </location>
</feature>
<dbReference type="GO" id="GO:0004984">
    <property type="term" value="F:olfactory receptor activity"/>
    <property type="evidence" value="ECO:0007669"/>
    <property type="project" value="InterPro"/>
</dbReference>
<evidence type="ECO:0000256" key="3">
    <source>
        <dbReference type="ARBA" id="ARBA00022475"/>
    </source>
</evidence>
<keyword evidence="7 11" id="KW-0297">G-protein coupled receptor</keyword>
<comment type="caution">
    <text evidence="15">The sequence shown here is derived from an EMBL/GenBank/DDBJ whole genome shotgun (WGS) entry which is preliminary data.</text>
</comment>
<feature type="region of interest" description="Disordered" evidence="12">
    <location>
        <begin position="1923"/>
        <end position="1946"/>
    </location>
</feature>
<feature type="transmembrane region" description="Helical" evidence="13">
    <location>
        <begin position="589"/>
        <end position="613"/>
    </location>
</feature>
<feature type="transmembrane region" description="Helical" evidence="13">
    <location>
        <begin position="1588"/>
        <end position="1611"/>
    </location>
</feature>
<dbReference type="Proteomes" id="UP000700334">
    <property type="component" value="Unassembled WGS sequence"/>
</dbReference>
<organism evidence="15 16">
    <name type="scientific">Galemys pyrenaicus</name>
    <name type="common">Iberian desman</name>
    <name type="synonym">Pyrenean desman</name>
    <dbReference type="NCBI Taxonomy" id="202257"/>
    <lineage>
        <taxon>Eukaryota</taxon>
        <taxon>Metazoa</taxon>
        <taxon>Chordata</taxon>
        <taxon>Craniata</taxon>
        <taxon>Vertebrata</taxon>
        <taxon>Euteleostomi</taxon>
        <taxon>Mammalia</taxon>
        <taxon>Eutheria</taxon>
        <taxon>Laurasiatheria</taxon>
        <taxon>Eulipotyphla</taxon>
        <taxon>Talpidae</taxon>
        <taxon>Galemys</taxon>
    </lineage>
</organism>
<feature type="region of interest" description="Disordered" evidence="12">
    <location>
        <begin position="68"/>
        <end position="93"/>
    </location>
</feature>
<keyword evidence="10 11" id="KW-0807">Transducer</keyword>
<evidence type="ECO:0000256" key="8">
    <source>
        <dbReference type="ARBA" id="ARBA00023136"/>
    </source>
</evidence>
<sequence>GQAEGGAGWRRPGVWSPDANWQKLCHAPGAELMVPGSRLTAASPGPAPLPALALEPRRLLEQWSLGQSAVDTERPQDEAAALPTGPSRECGAALTGAAAPSVSSSLWSELCRAPLTSPKRPRTCDGTTKCQTIQHQLPQGRAGTWARLHHMSLLRADLTPSYCVRRRTRQAGPGPKSLQVSLRPPCQPAPSPWALPWGLPLLTVVSGGPPSLLWLRDWAVLAALPGPRHRSSHGSWRLIAPRAAQSSASWSCCASCLRHSCEVSADLVGTPGPSLSHGRVTASRGCAPRAPEQSVLRRRFVTERSASSSEKSTRTLEPRPPARPPARARPRCPVCPAPSWCGSPGSPRRPAPAPTGSDSRAGEQSREHPQRSLCPAPCPGAARWRPGPSPRTAQSALTPRTTSRSDRQCPAGRGQSRVLLRGCRGLRGDLWEKGATASSGDSPGRAQEAGGGLGARVGLAGPGTRGDKGRDDLSARAASAEPAGRSRGRDGPGQLVSSDRGLAYSVGLSVKGLQLTEAETLPSAWAEARGRAPGDRALEVRDSVGTGEQRVGVMETGLGAAPGRTLGANRTQVAVFVLQGFSEHPELRLPLLGCFLALYAQALAGNTIILVLIGCSASLRSPMYFFLFNLASMDIICTLSVVPKALVGLVSETENTISFQGCMAQLFFLVWSGSAELLLLTVMAYDRYVAICHPLHYSSIMSLRLCGALATAVWTICAVNASVHTSLMARLNFCGPNLITHFCEIPPLLLLSCSPTLINSIMTILADAFYAVLNFLLTLGSYGCIIASILRIRSAEGKRRAFSTCSSHLLVVTFYYSAVFCAYISPASSYSPERSKLFAVMYTMLGPALYPLIYSLRNAEMTLAALSNQSLVTEFILRGFSVPPQLQTFLSVLFLSLYTMALCSNSLVMVAIASSASLHTPMYFFLVNLAVFDVVCACTVVPKLLAILVAEKRSISYWGCMVQIYFLTWSLGAELLLFTAMAYDCYVAICQPLHYSSMMSPRVCVALAGAVWGISVLDAVINTCLVLRLTFCGPNVVDHFFCEIPPVLLLSCSSTYLNNIMSLVADIFFAMLNFAFTMVSYGIIISSILKIRTAEGKRRAFSTCSSHLTKVTLYYSTITYTYLSPSSSYSPEAGKVVAVLYSTVSPTLNPLIYTLRNKDFKAALRRVLMLMVEKLGHTTPDWTWSRNRSVDRAAGQLGEGGWAGWLGKEAQQTFQDPGHREVTVSLEQGAMELGQAANQTQVAVFVLQGFSEHPELRLPLLGCFLALYVLALAGNTIILVLIGCSASLRSPMYFFLFNLASMDIICTSSVVPKVLVGLVSETENTISFQGCMAQLVFLVWSGSAELLLLTVMAYDRYVAICHPLHYSSIMSLRLCGALATAVWTICAVNASVHTSLMARLNFCGPNLITHFFCEIPPLLLLSCSPTLINSIMTILADAFYAVLNFLLTLGSYGCIIASILRIRSAEGKRRAFSTCSSHLLVVTFYYSAVFCAYISPASSYSPERSKLFAVMYTMLGPALNPLIYSLRNAEIPPLLLLSCSPTLINSIMTVIADAFYGVLNFLLTLGSYGCIIASILRIRSAEGKRRAFSTCSSHLLVVTFYYSAVFCAYISPASSYSPERNKISGALYTMLGPALNPLIYSLRNAEVKQALRRLLHLCRRWFPHPTPGPLSPGSESLVHRPPFLKLASDLVISSTAHGLLCEEASRFELISVQLLEWLALCLHFSGHFLGKAATTYGHCELCFPWLPRWRAAQLCSWVGRLCLCWRGFLCWTLLPQPQGWPPSHSKAWAGLSSLEDCKLRPTSLIFPKSSPGALAEGLTEPRAWGPEDTYLAGSQPPLGAGGSWQGQRGVGPVGITTGPVGSHPLVSWVAGHQPTLSSAPHPTQPGWGRGPLAAVWSCSRYTEGEHGGSAGCFPRTLTHCGAPPSGQASKGPSPHTGRQMLARSAGKQEGLWPSLLPGVTALCPRARRAGQQPVWECARLGCEAHPQGGPSLPHPSGAPVSHLAGVERGDREGAGELSVLNRSCCQHWGGTSLTGAPDRGPSASFSSVAPSVHRRPPVLTTGRVPESSLPWRDCPGAHGEDPAPPQGSGLPPGEVSVVTEPEGGAAVPCAPRGPGIPLPLKATQALAPPTLPSQGQAWPDKHGRRVDVALSHCCLSQPVPASGDSGDLVLHYHRSRYRRVHATLSYKLCDLEQQQEGQRPVGLGALSRPCHTATASTGQGHPDALTLGWAAPAGWALAQTLVGAGAGSDLKRSVARAEMWPNGPGVEDLLALCLLPRFSIFQEGKNKMETERERHNPGERGLLGRSAVREGGLQSRCCIGARGTLARDRNRMTTAGLRQPFRTRNRNQFIEKLNFEKVCRRPAPLQPPPPAPSMCTPGTGRTRPHTPLAGWLGRSRQVHPKALSSADWALQGCSCHRPGGSGHGHGELEPAVQQRTGARAPLRGSADEPGRRLPSGRETRHRGISLVTVGETFGGCRGGLSGGVRRPQSCPRDARRRAHEVSGPHRSVGAVGDLDLVRLLRSQRELGSRGGMRAGGAGESPGHTAGLAHASRAAASRSCPRCPRLGFQPRAPRVPCPPPRRAWWCRREQVRTAPAPSRAPREVSAPRAGRARSRKAPGAAALRTGVFVQGTPRKHRVGLACGARLSCVQ</sequence>
<comment type="subcellular location">
    <subcellularLocation>
        <location evidence="2">Cell membrane</location>
        <topology evidence="2">Multi-pass membrane protein</topology>
    </subcellularLocation>
</comment>
<feature type="transmembrane region" description="Helical" evidence="13">
    <location>
        <begin position="1558"/>
        <end position="1576"/>
    </location>
</feature>
<keyword evidence="8 13" id="KW-0472">Membrane</keyword>
<dbReference type="InterPro" id="IPR050516">
    <property type="entry name" value="Olfactory_GPCR"/>
</dbReference>
<protein>
    <submittedName>
        <fullName evidence="15">Olfactory receptor 13A1</fullName>
    </submittedName>
</protein>
<dbReference type="Gene3D" id="1.20.1070.10">
    <property type="entry name" value="Rhodopsin 7-helix transmembrane proteins"/>
    <property type="match status" value="4"/>
</dbReference>
<feature type="region of interest" description="Disordered" evidence="12">
    <location>
        <begin position="2593"/>
        <end position="2618"/>
    </location>
</feature>
<evidence type="ECO:0000256" key="12">
    <source>
        <dbReference type="SAM" id="MobiDB-lite"/>
    </source>
</evidence>
<evidence type="ECO:0000313" key="16">
    <source>
        <dbReference type="Proteomes" id="UP000700334"/>
    </source>
</evidence>
<accession>A0A8J6AHS5</accession>
<evidence type="ECO:0000313" key="15">
    <source>
        <dbReference type="EMBL" id="KAG8517495.1"/>
    </source>
</evidence>
<feature type="transmembrane region" description="Helical" evidence="13">
    <location>
        <begin position="1294"/>
        <end position="1319"/>
    </location>
</feature>
<feature type="compositionally biased region" description="Gly residues" evidence="12">
    <location>
        <begin position="2528"/>
        <end position="2539"/>
    </location>
</feature>
<dbReference type="FunFam" id="1.20.1070.10:FF:000015">
    <property type="entry name" value="Olfactory receptor"/>
    <property type="match status" value="3"/>
</dbReference>
<evidence type="ECO:0000256" key="7">
    <source>
        <dbReference type="ARBA" id="ARBA00023040"/>
    </source>
</evidence>
<evidence type="ECO:0000256" key="6">
    <source>
        <dbReference type="ARBA" id="ARBA00022989"/>
    </source>
</evidence>
<evidence type="ECO:0000256" key="4">
    <source>
        <dbReference type="ARBA" id="ARBA00022692"/>
    </source>
</evidence>
<dbReference type="OrthoDB" id="10017003at2759"/>
<dbReference type="InterPro" id="IPR000276">
    <property type="entry name" value="GPCR_Rhodpsn"/>
</dbReference>
<feature type="region of interest" description="Disordered" evidence="12">
    <location>
        <begin position="433"/>
        <end position="496"/>
    </location>
</feature>
<evidence type="ECO:0000256" key="11">
    <source>
        <dbReference type="RuleBase" id="RU000688"/>
    </source>
</evidence>
<feature type="compositionally biased region" description="Low complexity" evidence="12">
    <location>
        <begin position="2041"/>
        <end position="2051"/>
    </location>
</feature>
<evidence type="ECO:0000259" key="14">
    <source>
        <dbReference type="PROSITE" id="PS50262"/>
    </source>
</evidence>
<feature type="compositionally biased region" description="Basic and acidic residues" evidence="12">
    <location>
        <begin position="360"/>
        <end position="370"/>
    </location>
</feature>
<dbReference type="InterPro" id="IPR000725">
    <property type="entry name" value="Olfact_rcpt"/>
</dbReference>